<reference evidence="8 9" key="1">
    <citation type="submission" date="2010-02" db="EMBL/GenBank/DDBJ databases">
        <authorList>
            <person name="Weinstock G."/>
            <person name="Sodergren E."/>
            <person name="Clifton S."/>
            <person name="Fulton L."/>
            <person name="Fulton B."/>
            <person name="Courtney L."/>
            <person name="Fronick C."/>
            <person name="Harrison M."/>
            <person name="Strong C."/>
            <person name="Farmer C."/>
            <person name="Delahaunty K."/>
            <person name="Markovic C."/>
            <person name="Hall O."/>
            <person name="Minx P."/>
            <person name="Tomlinson C."/>
            <person name="Mitreva M."/>
            <person name="Nelson J."/>
            <person name="Hou S."/>
            <person name="Wollam A."/>
            <person name="Pepin K.H."/>
            <person name="Johnson M."/>
            <person name="Bhonagiri V."/>
            <person name="Zhang X."/>
            <person name="Suruliraj S."/>
            <person name="Warren W."/>
            <person name="Chinwalla A."/>
            <person name="Mardis E.R."/>
            <person name="Wilson R.K."/>
        </authorList>
    </citation>
    <scope>NUCLEOTIDE SEQUENCE [LARGE SCALE GENOMIC DNA]</scope>
    <source>
        <strain evidence="8 9">DSM 2876</strain>
    </source>
</reference>
<proteinExistence type="predicted"/>
<accession>D4RYL5</accession>
<evidence type="ECO:0000259" key="7">
    <source>
        <dbReference type="PROSITE" id="PS50111"/>
    </source>
</evidence>
<evidence type="ECO:0000256" key="5">
    <source>
        <dbReference type="ARBA" id="ARBA00023224"/>
    </source>
</evidence>
<gene>
    <name evidence="8" type="ORF">BUTYVIB_00923</name>
</gene>
<evidence type="ECO:0000256" key="3">
    <source>
        <dbReference type="ARBA" id="ARBA00022989"/>
    </source>
</evidence>
<comment type="subcellular location">
    <subcellularLocation>
        <location evidence="1">Membrane</location>
        <topology evidence="1">Multi-pass membrane protein</topology>
    </subcellularLocation>
</comment>
<dbReference type="eggNOG" id="COG0840">
    <property type="taxonomic scope" value="Bacteria"/>
</dbReference>
<comment type="caution">
    <text evidence="8">The sequence shown here is derived from an EMBL/GenBank/DDBJ whole genome shotgun (WGS) entry which is preliminary data.</text>
</comment>
<dbReference type="PANTHER" id="PTHR32089:SF119">
    <property type="entry name" value="METHYL-ACCEPTING CHEMOTAXIS PROTEIN CTPL"/>
    <property type="match status" value="1"/>
</dbReference>
<sequence length="216" mass="23591">MDLKKTINELDESQTRVEKHAFDVINSSDTSLNLVKEGITNIKEIVDNIGELNELIKTSTENIKNLEEFSDTIQEFATAVGKIAGRTNILSLNASIEAARAGEAGRGFAVVAKEVGGLAAQSTKSSKDITDTVEHVREFAKITVDAMADIYKHSVEQNEKAMQIESLLNKILDAATVANDESRGMEHEIAVQRDIVNNVRDSLESDSEESAEKVAE</sequence>
<evidence type="ECO:0000313" key="9">
    <source>
        <dbReference type="Proteomes" id="UP000006238"/>
    </source>
</evidence>
<protein>
    <submittedName>
        <fullName evidence="8">Methyl-accepting chemotaxis protein signaling domain protein</fullName>
    </submittedName>
</protein>
<evidence type="ECO:0000256" key="6">
    <source>
        <dbReference type="PROSITE-ProRule" id="PRU00284"/>
    </source>
</evidence>
<dbReference type="AlphaFoldDB" id="D4RYL5"/>
<dbReference type="GeneID" id="98918800"/>
<evidence type="ECO:0000256" key="2">
    <source>
        <dbReference type="ARBA" id="ARBA00022692"/>
    </source>
</evidence>
<keyword evidence="4" id="KW-0472">Membrane</keyword>
<dbReference type="RefSeq" id="WP_005602125.1">
    <property type="nucleotide sequence ID" value="NZ_GG663522.1"/>
</dbReference>
<name>D4RYL5_9FIRM</name>
<keyword evidence="2" id="KW-0812">Transmembrane</keyword>
<dbReference type="GO" id="GO:0016020">
    <property type="term" value="C:membrane"/>
    <property type="evidence" value="ECO:0007669"/>
    <property type="project" value="UniProtKB-SubCell"/>
</dbReference>
<dbReference type="HOGENOM" id="CLU_000445_107_18_9"/>
<evidence type="ECO:0000313" key="8">
    <source>
        <dbReference type="EMBL" id="EFF68839.1"/>
    </source>
</evidence>
<dbReference type="EMBL" id="ABWN01000023">
    <property type="protein sequence ID" value="EFF68839.1"/>
    <property type="molecule type" value="Genomic_DNA"/>
</dbReference>
<dbReference type="Proteomes" id="UP000006238">
    <property type="component" value="Unassembled WGS sequence"/>
</dbReference>
<keyword evidence="3" id="KW-1133">Transmembrane helix</keyword>
<dbReference type="Pfam" id="PF00015">
    <property type="entry name" value="MCPsignal"/>
    <property type="match status" value="1"/>
</dbReference>
<dbReference type="PANTHER" id="PTHR32089">
    <property type="entry name" value="METHYL-ACCEPTING CHEMOTAXIS PROTEIN MCPB"/>
    <property type="match status" value="1"/>
</dbReference>
<feature type="domain" description="Methyl-accepting transducer" evidence="7">
    <location>
        <begin position="1"/>
        <end position="216"/>
    </location>
</feature>
<keyword evidence="5 6" id="KW-0807">Transducer</keyword>
<dbReference type="PROSITE" id="PS50111">
    <property type="entry name" value="CHEMOTAXIS_TRANSDUC_2"/>
    <property type="match status" value="1"/>
</dbReference>
<evidence type="ECO:0000256" key="1">
    <source>
        <dbReference type="ARBA" id="ARBA00004141"/>
    </source>
</evidence>
<evidence type="ECO:0000256" key="4">
    <source>
        <dbReference type="ARBA" id="ARBA00023136"/>
    </source>
</evidence>
<organism evidence="8 9">
    <name type="scientific">Eshraghiella crossota DSM 2876</name>
    <dbReference type="NCBI Taxonomy" id="511680"/>
    <lineage>
        <taxon>Bacteria</taxon>
        <taxon>Bacillati</taxon>
        <taxon>Bacillota</taxon>
        <taxon>Clostridia</taxon>
        <taxon>Lachnospirales</taxon>
        <taxon>Lachnospiraceae</taxon>
        <taxon>Eshraghiella</taxon>
    </lineage>
</organism>
<dbReference type="SUPFAM" id="SSF58104">
    <property type="entry name" value="Methyl-accepting chemotaxis protein (MCP) signaling domain"/>
    <property type="match status" value="1"/>
</dbReference>
<dbReference type="InterPro" id="IPR004089">
    <property type="entry name" value="MCPsignal_dom"/>
</dbReference>
<keyword evidence="9" id="KW-1185">Reference proteome</keyword>
<dbReference type="Gene3D" id="1.10.287.950">
    <property type="entry name" value="Methyl-accepting chemotaxis protein"/>
    <property type="match status" value="1"/>
</dbReference>
<dbReference type="GO" id="GO:0007165">
    <property type="term" value="P:signal transduction"/>
    <property type="evidence" value="ECO:0007669"/>
    <property type="project" value="UniProtKB-KW"/>
</dbReference>
<dbReference type="SMART" id="SM00283">
    <property type="entry name" value="MA"/>
    <property type="match status" value="1"/>
</dbReference>